<keyword evidence="7" id="KW-1185">Reference proteome</keyword>
<dbReference type="Pfam" id="PF02561">
    <property type="entry name" value="FliS"/>
    <property type="match status" value="1"/>
</dbReference>
<keyword evidence="6" id="KW-0966">Cell projection</keyword>
<sequence>MTTPSNPALRERYLRDAVATASPAKLLVMLYDRLVLDLARGEQALREENRDEATAQLQHAQEIIMELRASLDTSAWEGGPGLAQLYGFLLTELIQANVRREPDRVASCKALVEPLRDAWREAAVVPAPAA</sequence>
<proteinExistence type="inferred from homology"/>
<comment type="similarity">
    <text evidence="2">Belongs to the FliS family.</text>
</comment>
<comment type="caution">
    <text evidence="6">The sequence shown here is derived from an EMBL/GenBank/DDBJ whole genome shotgun (WGS) entry which is preliminary data.</text>
</comment>
<dbReference type="PANTHER" id="PTHR34773">
    <property type="entry name" value="FLAGELLAR SECRETION CHAPERONE FLIS"/>
    <property type="match status" value="1"/>
</dbReference>
<dbReference type="GO" id="GO:0071973">
    <property type="term" value="P:bacterial-type flagellum-dependent cell motility"/>
    <property type="evidence" value="ECO:0007669"/>
    <property type="project" value="TreeGrafter"/>
</dbReference>
<keyword evidence="3" id="KW-0963">Cytoplasm</keyword>
<gene>
    <name evidence="6" type="ORF">GCM10010124_08530</name>
</gene>
<evidence type="ECO:0000256" key="1">
    <source>
        <dbReference type="ARBA" id="ARBA00004514"/>
    </source>
</evidence>
<dbReference type="SUPFAM" id="SSF101116">
    <property type="entry name" value="Flagellar export chaperone FliS"/>
    <property type="match status" value="1"/>
</dbReference>
<keyword evidence="6" id="KW-0969">Cilium</keyword>
<dbReference type="InterPro" id="IPR036584">
    <property type="entry name" value="FliS_sf"/>
</dbReference>
<name>A0A8J3BKW4_9ACTN</name>
<evidence type="ECO:0000313" key="6">
    <source>
        <dbReference type="EMBL" id="GGK18258.1"/>
    </source>
</evidence>
<dbReference type="GO" id="GO:0044780">
    <property type="term" value="P:bacterial-type flagellum assembly"/>
    <property type="evidence" value="ECO:0007669"/>
    <property type="project" value="InterPro"/>
</dbReference>
<evidence type="ECO:0000256" key="3">
    <source>
        <dbReference type="ARBA" id="ARBA00022490"/>
    </source>
</evidence>
<dbReference type="Gene3D" id="1.20.120.340">
    <property type="entry name" value="Flagellar protein FliS"/>
    <property type="match status" value="1"/>
</dbReference>
<dbReference type="GO" id="GO:0005829">
    <property type="term" value="C:cytosol"/>
    <property type="evidence" value="ECO:0007669"/>
    <property type="project" value="UniProtKB-SubCell"/>
</dbReference>
<evidence type="ECO:0000256" key="4">
    <source>
        <dbReference type="ARBA" id="ARBA00022795"/>
    </source>
</evidence>
<accession>A0A8J3BKW4</accession>
<dbReference type="PANTHER" id="PTHR34773:SF1">
    <property type="entry name" value="FLAGELLAR SECRETION CHAPERONE FLIS"/>
    <property type="match status" value="1"/>
</dbReference>
<dbReference type="Proteomes" id="UP000662200">
    <property type="component" value="Unassembled WGS sequence"/>
</dbReference>
<organism evidence="6 7">
    <name type="scientific">Pilimelia terevasa</name>
    <dbReference type="NCBI Taxonomy" id="53372"/>
    <lineage>
        <taxon>Bacteria</taxon>
        <taxon>Bacillati</taxon>
        <taxon>Actinomycetota</taxon>
        <taxon>Actinomycetes</taxon>
        <taxon>Micromonosporales</taxon>
        <taxon>Micromonosporaceae</taxon>
        <taxon>Pilimelia</taxon>
    </lineage>
</organism>
<dbReference type="EMBL" id="BMQC01000002">
    <property type="protein sequence ID" value="GGK18258.1"/>
    <property type="molecule type" value="Genomic_DNA"/>
</dbReference>
<dbReference type="RefSeq" id="WP_189112844.1">
    <property type="nucleotide sequence ID" value="NZ_BMQC01000002.1"/>
</dbReference>
<evidence type="ECO:0000313" key="7">
    <source>
        <dbReference type="Proteomes" id="UP000662200"/>
    </source>
</evidence>
<protein>
    <submittedName>
        <fullName evidence="6">Flagellar protein FliS</fullName>
    </submittedName>
</protein>
<dbReference type="NCBIfam" id="TIGR00208">
    <property type="entry name" value="fliS"/>
    <property type="match status" value="1"/>
</dbReference>
<evidence type="ECO:0000256" key="5">
    <source>
        <dbReference type="ARBA" id="ARBA00023186"/>
    </source>
</evidence>
<reference evidence="6" key="2">
    <citation type="submission" date="2020-09" db="EMBL/GenBank/DDBJ databases">
        <authorList>
            <person name="Sun Q."/>
            <person name="Ohkuma M."/>
        </authorList>
    </citation>
    <scope>NUCLEOTIDE SEQUENCE</scope>
    <source>
        <strain evidence="6">JCM 3091</strain>
    </source>
</reference>
<comment type="subcellular location">
    <subcellularLocation>
        <location evidence="1">Cytoplasm</location>
        <location evidence="1">Cytosol</location>
    </subcellularLocation>
</comment>
<keyword evidence="5" id="KW-0143">Chaperone</keyword>
<dbReference type="AlphaFoldDB" id="A0A8J3BKW4"/>
<evidence type="ECO:0000256" key="2">
    <source>
        <dbReference type="ARBA" id="ARBA00008787"/>
    </source>
</evidence>
<dbReference type="CDD" id="cd16098">
    <property type="entry name" value="FliS"/>
    <property type="match status" value="1"/>
</dbReference>
<reference evidence="6" key="1">
    <citation type="journal article" date="2014" name="Int. J. Syst. Evol. Microbiol.">
        <title>Complete genome sequence of Corynebacterium casei LMG S-19264T (=DSM 44701T), isolated from a smear-ripened cheese.</title>
        <authorList>
            <consortium name="US DOE Joint Genome Institute (JGI-PGF)"/>
            <person name="Walter F."/>
            <person name="Albersmeier A."/>
            <person name="Kalinowski J."/>
            <person name="Ruckert C."/>
        </authorList>
    </citation>
    <scope>NUCLEOTIDE SEQUENCE</scope>
    <source>
        <strain evidence="6">JCM 3091</strain>
    </source>
</reference>
<keyword evidence="6" id="KW-0282">Flagellum</keyword>
<keyword evidence="4" id="KW-1005">Bacterial flagellum biogenesis</keyword>
<dbReference type="InterPro" id="IPR003713">
    <property type="entry name" value="FliS"/>
</dbReference>